<dbReference type="AlphaFoldDB" id="A0A317WXA2"/>
<accession>A0A317WXA2</accession>
<organism evidence="1 2">
    <name type="scientific">Aspergillus heteromorphus CBS 117.55</name>
    <dbReference type="NCBI Taxonomy" id="1448321"/>
    <lineage>
        <taxon>Eukaryota</taxon>
        <taxon>Fungi</taxon>
        <taxon>Dikarya</taxon>
        <taxon>Ascomycota</taxon>
        <taxon>Pezizomycotina</taxon>
        <taxon>Eurotiomycetes</taxon>
        <taxon>Eurotiomycetidae</taxon>
        <taxon>Eurotiales</taxon>
        <taxon>Aspergillaceae</taxon>
        <taxon>Aspergillus</taxon>
        <taxon>Aspergillus subgen. Circumdati</taxon>
    </lineage>
</organism>
<comment type="caution">
    <text evidence="1">The sequence shown here is derived from an EMBL/GenBank/DDBJ whole genome shotgun (WGS) entry which is preliminary data.</text>
</comment>
<dbReference type="GeneID" id="37070999"/>
<keyword evidence="2" id="KW-1185">Reference proteome</keyword>
<gene>
    <name evidence="1" type="ORF">BO70DRAFT_83212</name>
</gene>
<sequence length="89" mass="9995">MRWFCGLLYIFLLLLLILLLLLAFLFPFFSTLLCAVIILYDLHDPLSLSCLFLDITLPVGPCCSSNEPLAAVVFLSMLMSLSHGQKQVM</sequence>
<dbReference type="Proteomes" id="UP000247233">
    <property type="component" value="Unassembled WGS sequence"/>
</dbReference>
<dbReference type="RefSeq" id="XP_025403467.1">
    <property type="nucleotide sequence ID" value="XM_025548762.1"/>
</dbReference>
<evidence type="ECO:0000313" key="1">
    <source>
        <dbReference type="EMBL" id="PWY91024.1"/>
    </source>
</evidence>
<name>A0A317WXA2_9EURO</name>
<protein>
    <submittedName>
        <fullName evidence="1">Uncharacterized protein</fullName>
    </submittedName>
</protein>
<reference evidence="1 2" key="1">
    <citation type="submission" date="2016-12" db="EMBL/GenBank/DDBJ databases">
        <title>The genomes of Aspergillus section Nigri reveals drivers in fungal speciation.</title>
        <authorList>
            <consortium name="DOE Joint Genome Institute"/>
            <person name="Vesth T.C."/>
            <person name="Nybo J."/>
            <person name="Theobald S."/>
            <person name="Brandl J."/>
            <person name="Frisvad J.C."/>
            <person name="Nielsen K.F."/>
            <person name="Lyhne E.K."/>
            <person name="Kogle M.E."/>
            <person name="Kuo A."/>
            <person name="Riley R."/>
            <person name="Clum A."/>
            <person name="Nolan M."/>
            <person name="Lipzen A."/>
            <person name="Salamov A."/>
            <person name="Henrissat B."/>
            <person name="Wiebenga A."/>
            <person name="De Vries R.P."/>
            <person name="Grigoriev I.V."/>
            <person name="Mortensen U.H."/>
            <person name="Andersen M.R."/>
            <person name="Baker S.E."/>
        </authorList>
    </citation>
    <scope>NUCLEOTIDE SEQUENCE [LARGE SCALE GENOMIC DNA]</scope>
    <source>
        <strain evidence="1 2">CBS 117.55</strain>
    </source>
</reference>
<dbReference type="VEuPathDB" id="FungiDB:BO70DRAFT_83212"/>
<evidence type="ECO:0000313" key="2">
    <source>
        <dbReference type="Proteomes" id="UP000247233"/>
    </source>
</evidence>
<proteinExistence type="predicted"/>
<dbReference type="EMBL" id="MSFL01000002">
    <property type="protein sequence ID" value="PWY91024.1"/>
    <property type="molecule type" value="Genomic_DNA"/>
</dbReference>